<organism evidence="2 3">
    <name type="scientific">Candidatus Phocaeicola faecigallinarum</name>
    <dbReference type="NCBI Taxonomy" id="2838732"/>
    <lineage>
        <taxon>Bacteria</taxon>
        <taxon>Pseudomonadati</taxon>
        <taxon>Bacteroidota</taxon>
        <taxon>Bacteroidia</taxon>
        <taxon>Bacteroidales</taxon>
        <taxon>Bacteroidaceae</taxon>
        <taxon>Phocaeicola</taxon>
    </lineage>
</organism>
<evidence type="ECO:0000259" key="1">
    <source>
        <dbReference type="PROSITE" id="PS50043"/>
    </source>
</evidence>
<reference evidence="2" key="1">
    <citation type="journal article" date="2021" name="PeerJ">
        <title>Extensive microbial diversity within the chicken gut microbiome revealed by metagenomics and culture.</title>
        <authorList>
            <person name="Gilroy R."/>
            <person name="Ravi A."/>
            <person name="Getino M."/>
            <person name="Pursley I."/>
            <person name="Horton D.L."/>
            <person name="Alikhan N.F."/>
            <person name="Baker D."/>
            <person name="Gharbi K."/>
            <person name="Hall N."/>
            <person name="Watson M."/>
            <person name="Adriaenssens E.M."/>
            <person name="Foster-Nyarko E."/>
            <person name="Jarju S."/>
            <person name="Secka A."/>
            <person name="Antonio M."/>
            <person name="Oren A."/>
            <person name="Chaudhuri R.R."/>
            <person name="La Ragione R."/>
            <person name="Hildebrand F."/>
            <person name="Pallen M.J."/>
        </authorList>
    </citation>
    <scope>NUCLEOTIDE SEQUENCE</scope>
    <source>
        <strain evidence="2">G4-2901</strain>
    </source>
</reference>
<dbReference type="AlphaFoldDB" id="A0A948TBR8"/>
<sequence length="183" mass="21116">MKNQLEFYNTPSGYVMYDDGQKTSLLSESSRDVVDDILDTIRECYSDAYRALDKCYSKTSKNPRFKNYKMVHRFLRCNCGEFDTQKIDFIDGNINLEQVHCPLRGTKDCEYENIICNPKRTSVLGVRQMQIAAALAEGLTPQEISDKLFVSIHTVHNTIQAIKVKLELKNTSQIITWYNNLNI</sequence>
<comment type="caution">
    <text evidence="2">The sequence shown here is derived from an EMBL/GenBank/DDBJ whole genome shotgun (WGS) entry which is preliminary data.</text>
</comment>
<dbReference type="GO" id="GO:0006355">
    <property type="term" value="P:regulation of DNA-templated transcription"/>
    <property type="evidence" value="ECO:0007669"/>
    <property type="project" value="InterPro"/>
</dbReference>
<evidence type="ECO:0000313" key="2">
    <source>
        <dbReference type="EMBL" id="MBU3838091.1"/>
    </source>
</evidence>
<evidence type="ECO:0000313" key="3">
    <source>
        <dbReference type="Proteomes" id="UP000783796"/>
    </source>
</evidence>
<dbReference type="InterPro" id="IPR016032">
    <property type="entry name" value="Sig_transdc_resp-reg_C-effctor"/>
</dbReference>
<dbReference type="Gene3D" id="1.10.10.10">
    <property type="entry name" value="Winged helix-like DNA-binding domain superfamily/Winged helix DNA-binding domain"/>
    <property type="match status" value="1"/>
</dbReference>
<protein>
    <submittedName>
        <fullName evidence="2">Helix-turn-helix transcriptional regulator</fullName>
    </submittedName>
</protein>
<dbReference type="InterPro" id="IPR036388">
    <property type="entry name" value="WH-like_DNA-bd_sf"/>
</dbReference>
<dbReference type="Pfam" id="PF00196">
    <property type="entry name" value="GerE"/>
    <property type="match status" value="1"/>
</dbReference>
<name>A0A948TBR8_9BACT</name>
<proteinExistence type="predicted"/>
<accession>A0A948TBR8</accession>
<dbReference type="PRINTS" id="PR00038">
    <property type="entry name" value="HTHLUXR"/>
</dbReference>
<dbReference type="GO" id="GO:0003677">
    <property type="term" value="F:DNA binding"/>
    <property type="evidence" value="ECO:0007669"/>
    <property type="project" value="InterPro"/>
</dbReference>
<dbReference type="SUPFAM" id="SSF46894">
    <property type="entry name" value="C-terminal effector domain of the bipartite response regulators"/>
    <property type="match status" value="1"/>
</dbReference>
<dbReference type="InterPro" id="IPR000792">
    <property type="entry name" value="Tscrpt_reg_LuxR_C"/>
</dbReference>
<reference evidence="2" key="2">
    <citation type="submission" date="2021-04" db="EMBL/GenBank/DDBJ databases">
        <authorList>
            <person name="Gilroy R."/>
        </authorList>
    </citation>
    <scope>NUCLEOTIDE SEQUENCE</scope>
    <source>
        <strain evidence="2">G4-2901</strain>
    </source>
</reference>
<dbReference type="Proteomes" id="UP000783796">
    <property type="component" value="Unassembled WGS sequence"/>
</dbReference>
<feature type="domain" description="HTH luxR-type" evidence="1">
    <location>
        <begin position="117"/>
        <end position="182"/>
    </location>
</feature>
<dbReference type="SMART" id="SM00421">
    <property type="entry name" value="HTH_LUXR"/>
    <property type="match status" value="1"/>
</dbReference>
<dbReference type="PROSITE" id="PS50043">
    <property type="entry name" value="HTH_LUXR_2"/>
    <property type="match status" value="1"/>
</dbReference>
<gene>
    <name evidence="2" type="ORF">H9777_07210</name>
</gene>
<dbReference type="EMBL" id="JAHLFW010000063">
    <property type="protein sequence ID" value="MBU3838091.1"/>
    <property type="molecule type" value="Genomic_DNA"/>
</dbReference>